<accession>A0A679GH38</accession>
<evidence type="ECO:0000313" key="4">
    <source>
        <dbReference type="Proteomes" id="UP000501237"/>
    </source>
</evidence>
<dbReference type="PROSITE" id="PS51257">
    <property type="entry name" value="PROKAR_LIPOPROTEIN"/>
    <property type="match status" value="1"/>
</dbReference>
<gene>
    <name evidence="3" type="ORF">PtoMrB4_07970</name>
</gene>
<name>A0A679GH38_9GAMM</name>
<dbReference type="Gene3D" id="3.30.160.670">
    <property type="match status" value="1"/>
</dbReference>
<proteinExistence type="predicted"/>
<dbReference type="RefSeq" id="WP_172432580.1">
    <property type="nucleotide sequence ID" value="NZ_AP022642.1"/>
</dbReference>
<dbReference type="KEGG" id="poj:PtoMrB4_07970"/>
<dbReference type="Proteomes" id="UP000501237">
    <property type="component" value="Chromosome"/>
</dbReference>
<dbReference type="GeneID" id="57396012"/>
<evidence type="ECO:0000313" key="3">
    <source>
        <dbReference type="EMBL" id="BCA26820.1"/>
    </source>
</evidence>
<dbReference type="Pfam" id="PF13590">
    <property type="entry name" value="DUF4136"/>
    <property type="match status" value="1"/>
</dbReference>
<keyword evidence="3" id="KW-0449">Lipoprotein</keyword>
<feature type="domain" description="DUF4136" evidence="2">
    <location>
        <begin position="50"/>
        <end position="198"/>
    </location>
</feature>
<dbReference type="EMBL" id="AP022642">
    <property type="protein sequence ID" value="BCA26820.1"/>
    <property type="molecule type" value="Genomic_DNA"/>
</dbReference>
<sequence length="199" mass="22078">MHRATLIASLLVLSACQSPNPYQAQSLPMPPAPPGAATHFDRSAYPAAPRDFGRYRSWSWQDGRLPPGNTWVTPEQMAEIVNAGLDQLGLRQAHDPAGADLRVSASLRFEKRLRQYEDRSGVYYGNDPWGDRYGGWASAPLVRTYEVQVAVVYLEFRDARDGQVVWTGSAETDASGERSDRNQALREATAEALGEYPPR</sequence>
<protein>
    <submittedName>
        <fullName evidence="3">Lipoprotein</fullName>
    </submittedName>
</protein>
<reference evidence="3 4" key="1">
    <citation type="journal article" date="2020" name="Microbiol. Resour. Announc.">
        <title>Complete genome sequence of Pseudomonas otitidis strain MrB4, isolated from Lake Biwa in Japan.</title>
        <authorList>
            <person name="Miyazaki K."/>
            <person name="Hase E."/>
            <person name="Maruya T."/>
        </authorList>
    </citation>
    <scope>NUCLEOTIDE SEQUENCE [LARGE SCALE GENOMIC DNA]</scope>
    <source>
        <strain evidence="3 4">MrB4</strain>
    </source>
</reference>
<dbReference type="InterPro" id="IPR025411">
    <property type="entry name" value="DUF4136"/>
</dbReference>
<evidence type="ECO:0000256" key="1">
    <source>
        <dbReference type="SAM" id="SignalP"/>
    </source>
</evidence>
<dbReference type="AlphaFoldDB" id="A0A679GH38"/>
<feature type="signal peptide" evidence="1">
    <location>
        <begin position="1"/>
        <end position="24"/>
    </location>
</feature>
<evidence type="ECO:0000259" key="2">
    <source>
        <dbReference type="Pfam" id="PF13590"/>
    </source>
</evidence>
<organism evidence="3 4">
    <name type="scientific">Metapseudomonas otitidis</name>
    <dbReference type="NCBI Taxonomy" id="319939"/>
    <lineage>
        <taxon>Bacteria</taxon>
        <taxon>Pseudomonadati</taxon>
        <taxon>Pseudomonadota</taxon>
        <taxon>Gammaproteobacteria</taxon>
        <taxon>Pseudomonadales</taxon>
        <taxon>Pseudomonadaceae</taxon>
        <taxon>Metapseudomonas</taxon>
    </lineage>
</organism>
<feature type="chain" id="PRO_5025430207" evidence="1">
    <location>
        <begin position="25"/>
        <end position="199"/>
    </location>
</feature>
<keyword evidence="1" id="KW-0732">Signal</keyword>